<dbReference type="EMBL" id="LSRS01000009">
    <property type="protein sequence ID" value="KAF1083822.1"/>
    <property type="molecule type" value="Genomic_DNA"/>
</dbReference>
<evidence type="ECO:0000313" key="2">
    <source>
        <dbReference type="Proteomes" id="UP000798488"/>
    </source>
</evidence>
<organism evidence="1 2">
    <name type="scientific">Sporotomaculum syntrophicum</name>
    <dbReference type="NCBI Taxonomy" id="182264"/>
    <lineage>
        <taxon>Bacteria</taxon>
        <taxon>Bacillati</taxon>
        <taxon>Bacillota</taxon>
        <taxon>Clostridia</taxon>
        <taxon>Eubacteriales</taxon>
        <taxon>Desulfallaceae</taxon>
        <taxon>Sporotomaculum</taxon>
    </lineage>
</organism>
<keyword evidence="2" id="KW-1185">Reference proteome</keyword>
<protein>
    <submittedName>
        <fullName evidence="1">Endospore coat-associated protein YheD</fullName>
    </submittedName>
</protein>
<dbReference type="OrthoDB" id="1809801at2"/>
<reference evidence="1" key="1">
    <citation type="submission" date="2016-02" db="EMBL/GenBank/DDBJ databases">
        <title>Draft Genome Sequence of Sporotomaculum syntrophicum Strain FB, a Syntrophic Benzoate Degrader.</title>
        <authorList>
            <person name="Nobu M.K."/>
            <person name="Narihiro T."/>
            <person name="Qiu Y.-L."/>
            <person name="Ohashi A."/>
            <person name="Liu W.-T."/>
            <person name="Yuji S."/>
        </authorList>
    </citation>
    <scope>NUCLEOTIDE SEQUENCE</scope>
    <source>
        <strain evidence="1">FB</strain>
    </source>
</reference>
<evidence type="ECO:0000313" key="1">
    <source>
        <dbReference type="EMBL" id="KAF1083822.1"/>
    </source>
</evidence>
<dbReference type="Gene3D" id="3.30.470.20">
    <property type="entry name" value="ATP-grasp fold, B domain"/>
    <property type="match status" value="1"/>
</dbReference>
<name>A0A9D2WLU4_9FIRM</name>
<sequence>MKVSKGRWSQYLILNSDPNITQYLLEVNLLTKQSLINYLNKYNNIEILPCYGHDSILIYSLGDDKYKVDGYKNSVIIKGIEHVYNYLQEKLLKPKKRYIIKPNLTIQAQHITVQQDPISSEWKTSSNNYNEIAGRISYKLEKIFTDCTTIVIKIIHDKKGKPWITDVTIHPLFSKWSQYQIFKASKKESYLIPVTEILTYESLFNLLEKFKQVIIKPCFSQWGLGIAQITIKENNAYEIHTERTKHELVGQDCVFEFLQTNFLLKNRYLIQQKIPLALIDGSIFDVRILIQWDSKNNEWVITGKLAKIAHDGYLITNMAKELLPLDIALELASIKNIENKISQVSKDMAKQLKENFKDIKIIGFDLGIDLHGNIWFIEANFKPDIYMFYMYDKTMHEQIMKALIAYK</sequence>
<comment type="caution">
    <text evidence="1">The sequence shown here is derived from an EMBL/GenBank/DDBJ whole genome shotgun (WGS) entry which is preliminary data.</text>
</comment>
<dbReference type="RefSeq" id="WP_161823246.1">
    <property type="nucleotide sequence ID" value="NZ_LSRS01000009.1"/>
</dbReference>
<proteinExistence type="predicted"/>
<dbReference type="SUPFAM" id="SSF56059">
    <property type="entry name" value="Glutathione synthetase ATP-binding domain-like"/>
    <property type="match status" value="1"/>
</dbReference>
<dbReference type="Pfam" id="PF14398">
    <property type="entry name" value="ATPgrasp_YheCD"/>
    <property type="match status" value="1"/>
</dbReference>
<dbReference type="AlphaFoldDB" id="A0A9D2WLU4"/>
<dbReference type="Proteomes" id="UP000798488">
    <property type="component" value="Unassembled WGS sequence"/>
</dbReference>
<dbReference type="InterPro" id="IPR026838">
    <property type="entry name" value="YheC/D"/>
</dbReference>
<gene>
    <name evidence="1" type="primary">yheD_3</name>
    <name evidence="1" type="ORF">SPSYN_02978</name>
</gene>
<accession>A0A9D2WLU4</accession>